<proteinExistence type="predicted"/>
<gene>
    <name evidence="1" type="ORF">A2633_06630</name>
</gene>
<dbReference type="AlphaFoldDB" id="A0A1G2K828"/>
<organism evidence="1 2">
    <name type="scientific">Candidatus Sungbacteria bacterium RIFCSPHIGHO2_01_FULL_47_32</name>
    <dbReference type="NCBI Taxonomy" id="1802264"/>
    <lineage>
        <taxon>Bacteria</taxon>
        <taxon>Candidatus Sungiibacteriota</taxon>
    </lineage>
</organism>
<evidence type="ECO:0000313" key="1">
    <source>
        <dbReference type="EMBL" id="OGZ95582.1"/>
    </source>
</evidence>
<dbReference type="Proteomes" id="UP000177152">
    <property type="component" value="Unassembled WGS sequence"/>
</dbReference>
<reference evidence="1 2" key="1">
    <citation type="journal article" date="2016" name="Nat. Commun.">
        <title>Thousands of microbial genomes shed light on interconnected biogeochemical processes in an aquifer system.</title>
        <authorList>
            <person name="Anantharaman K."/>
            <person name="Brown C.T."/>
            <person name="Hug L.A."/>
            <person name="Sharon I."/>
            <person name="Castelle C.J."/>
            <person name="Probst A.J."/>
            <person name="Thomas B.C."/>
            <person name="Singh A."/>
            <person name="Wilkins M.J."/>
            <person name="Karaoz U."/>
            <person name="Brodie E.L."/>
            <person name="Williams K.H."/>
            <person name="Hubbard S.S."/>
            <person name="Banfield J.F."/>
        </authorList>
    </citation>
    <scope>NUCLEOTIDE SEQUENCE [LARGE SCALE GENOMIC DNA]</scope>
</reference>
<name>A0A1G2K828_9BACT</name>
<accession>A0A1G2K828</accession>
<dbReference type="EMBL" id="MHQC01000007">
    <property type="protein sequence ID" value="OGZ95582.1"/>
    <property type="molecule type" value="Genomic_DNA"/>
</dbReference>
<protein>
    <submittedName>
        <fullName evidence="1">Uncharacterized protein</fullName>
    </submittedName>
</protein>
<evidence type="ECO:0000313" key="2">
    <source>
        <dbReference type="Proteomes" id="UP000177152"/>
    </source>
</evidence>
<comment type="caution">
    <text evidence="1">The sequence shown here is derived from an EMBL/GenBank/DDBJ whole genome shotgun (WGS) entry which is preliminary data.</text>
</comment>
<sequence>MKIKGFTGKVWLRYLLQDSDLEKATSTVAAIYADDQRRCDWPTTEIAKLGRAIKIYRTGKEGSTNVGDIHHSVGFKTYGYSAEMEYANPIELSQKLIDFELSRLRYSDLSIGAPYHSPSYTIHVLPAELEQLNQPWSIYTAWQITKQESDTQPSYTLTISIPGTTTNPKALEELQSLCDTLYLPTYEGDGIWNSPVPHGSHGGYMPDITLAKKFYGDFTKESEEPLRELYEKVKDAVLRYKISENFKSGERTTSWSEDVQRAYRLPLGAGTYHRSVMAEFISASTLSKQVAMYAPIARVRLTIPDEKPYPRYVYLGENSYGVADIVDVLEVDASPEYLEPSTMAINGYIWPGENTLKKGVDTTIVL</sequence>